<name>A0A5B7IQC3_PORTR</name>
<accession>A0A5B7IQC3</accession>
<comment type="caution">
    <text evidence="2">The sequence shown here is derived from an EMBL/GenBank/DDBJ whole genome shotgun (WGS) entry which is preliminary data.</text>
</comment>
<evidence type="ECO:0000256" key="1">
    <source>
        <dbReference type="SAM" id="MobiDB-lite"/>
    </source>
</evidence>
<proteinExistence type="predicted"/>
<dbReference type="AlphaFoldDB" id="A0A5B7IQC3"/>
<protein>
    <submittedName>
        <fullName evidence="2">Uncharacterized protein</fullName>
    </submittedName>
</protein>
<sequence length="67" mass="7534">MSRYTIQSVSINNYEKLLVSDVRQKVPKQARNESSRPPTCRTPTPTSHVPDVTQRFTFPLSSPGTVT</sequence>
<feature type="compositionally biased region" description="Polar residues" evidence="1">
    <location>
        <begin position="54"/>
        <end position="67"/>
    </location>
</feature>
<evidence type="ECO:0000313" key="2">
    <source>
        <dbReference type="EMBL" id="MPC82988.1"/>
    </source>
</evidence>
<keyword evidence="3" id="KW-1185">Reference proteome</keyword>
<dbReference type="Proteomes" id="UP000324222">
    <property type="component" value="Unassembled WGS sequence"/>
</dbReference>
<organism evidence="2 3">
    <name type="scientific">Portunus trituberculatus</name>
    <name type="common">Swimming crab</name>
    <name type="synonym">Neptunus trituberculatus</name>
    <dbReference type="NCBI Taxonomy" id="210409"/>
    <lineage>
        <taxon>Eukaryota</taxon>
        <taxon>Metazoa</taxon>
        <taxon>Ecdysozoa</taxon>
        <taxon>Arthropoda</taxon>
        <taxon>Crustacea</taxon>
        <taxon>Multicrustacea</taxon>
        <taxon>Malacostraca</taxon>
        <taxon>Eumalacostraca</taxon>
        <taxon>Eucarida</taxon>
        <taxon>Decapoda</taxon>
        <taxon>Pleocyemata</taxon>
        <taxon>Brachyura</taxon>
        <taxon>Eubrachyura</taxon>
        <taxon>Portunoidea</taxon>
        <taxon>Portunidae</taxon>
        <taxon>Portuninae</taxon>
        <taxon>Portunus</taxon>
    </lineage>
</organism>
<feature type="compositionally biased region" description="Low complexity" evidence="1">
    <location>
        <begin position="35"/>
        <end position="47"/>
    </location>
</feature>
<evidence type="ECO:0000313" key="3">
    <source>
        <dbReference type="Proteomes" id="UP000324222"/>
    </source>
</evidence>
<reference evidence="2 3" key="1">
    <citation type="submission" date="2019-05" db="EMBL/GenBank/DDBJ databases">
        <title>Another draft genome of Portunus trituberculatus and its Hox gene families provides insights of decapod evolution.</title>
        <authorList>
            <person name="Jeong J.-H."/>
            <person name="Song I."/>
            <person name="Kim S."/>
            <person name="Choi T."/>
            <person name="Kim D."/>
            <person name="Ryu S."/>
            <person name="Kim W."/>
        </authorList>
    </citation>
    <scope>NUCLEOTIDE SEQUENCE [LARGE SCALE GENOMIC DNA]</scope>
    <source>
        <tissue evidence="2">Muscle</tissue>
    </source>
</reference>
<feature type="region of interest" description="Disordered" evidence="1">
    <location>
        <begin position="25"/>
        <end position="67"/>
    </location>
</feature>
<gene>
    <name evidence="2" type="ORF">E2C01_077677</name>
</gene>
<dbReference type="EMBL" id="VSRR010061220">
    <property type="protein sequence ID" value="MPC82988.1"/>
    <property type="molecule type" value="Genomic_DNA"/>
</dbReference>